<name>A0A917SG08_9ACTN</name>
<dbReference type="Pfam" id="PF01636">
    <property type="entry name" value="APH"/>
    <property type="match status" value="1"/>
</dbReference>
<evidence type="ECO:0000259" key="1">
    <source>
        <dbReference type="Pfam" id="PF01636"/>
    </source>
</evidence>
<dbReference type="Gene3D" id="3.30.200.20">
    <property type="entry name" value="Phosphorylase Kinase, domain 1"/>
    <property type="match status" value="1"/>
</dbReference>
<evidence type="ECO:0000313" key="3">
    <source>
        <dbReference type="Proteomes" id="UP000613840"/>
    </source>
</evidence>
<protein>
    <recommendedName>
        <fullName evidence="1">Aminoglycoside phosphotransferase domain-containing protein</fullName>
    </recommendedName>
</protein>
<reference evidence="2" key="2">
    <citation type="submission" date="2020-09" db="EMBL/GenBank/DDBJ databases">
        <authorList>
            <person name="Sun Q."/>
            <person name="Zhou Y."/>
        </authorList>
    </citation>
    <scope>NUCLEOTIDE SEQUENCE</scope>
    <source>
        <strain evidence="2">CGMCC 4.7306</strain>
    </source>
</reference>
<dbReference type="InterPro" id="IPR011009">
    <property type="entry name" value="Kinase-like_dom_sf"/>
</dbReference>
<reference evidence="2" key="1">
    <citation type="journal article" date="2014" name="Int. J. Syst. Evol. Microbiol.">
        <title>Complete genome sequence of Corynebacterium casei LMG S-19264T (=DSM 44701T), isolated from a smear-ripened cheese.</title>
        <authorList>
            <consortium name="US DOE Joint Genome Institute (JGI-PGF)"/>
            <person name="Walter F."/>
            <person name="Albersmeier A."/>
            <person name="Kalinowski J."/>
            <person name="Ruckert C."/>
        </authorList>
    </citation>
    <scope>NUCLEOTIDE SEQUENCE</scope>
    <source>
        <strain evidence="2">CGMCC 4.7306</strain>
    </source>
</reference>
<comment type="caution">
    <text evidence="2">The sequence shown here is derived from an EMBL/GenBank/DDBJ whole genome shotgun (WGS) entry which is preliminary data.</text>
</comment>
<accession>A0A917SG08</accession>
<evidence type="ECO:0000313" key="2">
    <source>
        <dbReference type="EMBL" id="GGL76545.1"/>
    </source>
</evidence>
<sequence>MDLVADHYPIQPTAATLVRTFNNDVYRIDADDQSYAFKVYGSGRFTTNEVRWEQQLAHHLASAGVHVAADVALTSGDSVGMFEAPEGQRLFALTQWVPGDKPQPPWDDALYRTVGSSLAKLHAAADSFTSSHPRQSLRRGDEPERVIAVLTEHSERKLLVQQSAAVAQRELERLAN</sequence>
<dbReference type="EMBL" id="BMMZ01000011">
    <property type="protein sequence ID" value="GGL76545.1"/>
    <property type="molecule type" value="Genomic_DNA"/>
</dbReference>
<proteinExistence type="predicted"/>
<feature type="domain" description="Aminoglycoside phosphotransferase" evidence="1">
    <location>
        <begin position="21"/>
        <end position="172"/>
    </location>
</feature>
<keyword evidence="3" id="KW-1185">Reference proteome</keyword>
<dbReference type="Proteomes" id="UP000613840">
    <property type="component" value="Unassembled WGS sequence"/>
</dbReference>
<dbReference type="SUPFAM" id="SSF56112">
    <property type="entry name" value="Protein kinase-like (PK-like)"/>
    <property type="match status" value="1"/>
</dbReference>
<gene>
    <name evidence="2" type="ORF">GCM10011575_38360</name>
</gene>
<dbReference type="InterPro" id="IPR002575">
    <property type="entry name" value="Aminoglycoside_PTrfase"/>
</dbReference>
<dbReference type="AlphaFoldDB" id="A0A917SG08"/>
<organism evidence="2 3">
    <name type="scientific">Microlunatus endophyticus</name>
    <dbReference type="NCBI Taxonomy" id="1716077"/>
    <lineage>
        <taxon>Bacteria</taxon>
        <taxon>Bacillati</taxon>
        <taxon>Actinomycetota</taxon>
        <taxon>Actinomycetes</taxon>
        <taxon>Propionibacteriales</taxon>
        <taxon>Propionibacteriaceae</taxon>
        <taxon>Microlunatus</taxon>
    </lineage>
</organism>